<feature type="transmembrane region" description="Helical" evidence="1">
    <location>
        <begin position="195"/>
        <end position="215"/>
    </location>
</feature>
<sequence length="220" mass="23517">MKFLILIFTIKKIPVVSWSSYDALNLKPKFITLLYLILGLILFGLGETLLITANAGVSPWTVLAQGISIKTGYSIGLTTFFVSLGVLCLWIPLRQKPGIGTILNTIIVSVVMDVSLPFLPAPETILLQTLQIISAVVIVGLGSGFYLIANLGPGSRDGLMTGLQRMTNKPISLIRAIIEISVVIVGWYLGGVVGIGTIVFALTIGPFVSSGLFSVSRIIK</sequence>
<dbReference type="InterPro" id="IPR038750">
    <property type="entry name" value="YczE/YyaS-like"/>
</dbReference>
<accession>A0A381YFD5</accession>
<keyword evidence="1" id="KW-1133">Transmembrane helix</keyword>
<name>A0A381YFD5_9ZZZZ</name>
<evidence type="ECO:0000313" key="2">
    <source>
        <dbReference type="EMBL" id="SVA75620.1"/>
    </source>
</evidence>
<proteinExistence type="predicted"/>
<feature type="transmembrane region" description="Helical" evidence="1">
    <location>
        <begin position="125"/>
        <end position="149"/>
    </location>
</feature>
<dbReference type="AlphaFoldDB" id="A0A381YFD5"/>
<evidence type="ECO:0008006" key="3">
    <source>
        <dbReference type="Google" id="ProtNLM"/>
    </source>
</evidence>
<evidence type="ECO:0000256" key="1">
    <source>
        <dbReference type="SAM" id="Phobius"/>
    </source>
</evidence>
<dbReference type="Pfam" id="PF19700">
    <property type="entry name" value="DUF6198"/>
    <property type="match status" value="1"/>
</dbReference>
<gene>
    <name evidence="2" type="ORF">METZ01_LOCUS128474</name>
</gene>
<keyword evidence="1" id="KW-0812">Transmembrane</keyword>
<reference evidence="2" key="1">
    <citation type="submission" date="2018-05" db="EMBL/GenBank/DDBJ databases">
        <authorList>
            <person name="Lanie J.A."/>
            <person name="Ng W.-L."/>
            <person name="Kazmierczak K.M."/>
            <person name="Andrzejewski T.M."/>
            <person name="Davidsen T.M."/>
            <person name="Wayne K.J."/>
            <person name="Tettelin H."/>
            <person name="Glass J.I."/>
            <person name="Rusch D."/>
            <person name="Podicherti R."/>
            <person name="Tsui H.-C.T."/>
            <person name="Winkler M.E."/>
        </authorList>
    </citation>
    <scope>NUCLEOTIDE SEQUENCE</scope>
</reference>
<feature type="transmembrane region" description="Helical" evidence="1">
    <location>
        <begin position="170"/>
        <end position="189"/>
    </location>
</feature>
<protein>
    <recommendedName>
        <fullName evidence="3">YitT family protein</fullName>
    </recommendedName>
</protein>
<dbReference type="PANTHER" id="PTHR40078">
    <property type="entry name" value="INTEGRAL MEMBRANE PROTEIN-RELATED"/>
    <property type="match status" value="1"/>
</dbReference>
<feature type="transmembrane region" description="Helical" evidence="1">
    <location>
        <begin position="100"/>
        <end position="119"/>
    </location>
</feature>
<keyword evidence="1" id="KW-0472">Membrane</keyword>
<dbReference type="EMBL" id="UINC01018085">
    <property type="protein sequence ID" value="SVA75620.1"/>
    <property type="molecule type" value="Genomic_DNA"/>
</dbReference>
<dbReference type="PANTHER" id="PTHR40078:SF1">
    <property type="entry name" value="INTEGRAL MEMBRANE PROTEIN"/>
    <property type="match status" value="1"/>
</dbReference>
<feature type="transmembrane region" description="Helical" evidence="1">
    <location>
        <begin position="33"/>
        <end position="53"/>
    </location>
</feature>
<feature type="transmembrane region" description="Helical" evidence="1">
    <location>
        <begin position="73"/>
        <end position="93"/>
    </location>
</feature>
<organism evidence="2">
    <name type="scientific">marine metagenome</name>
    <dbReference type="NCBI Taxonomy" id="408172"/>
    <lineage>
        <taxon>unclassified sequences</taxon>
        <taxon>metagenomes</taxon>
        <taxon>ecological metagenomes</taxon>
    </lineage>
</organism>